<protein>
    <recommendedName>
        <fullName evidence="2">Laminin G domain-containing protein</fullName>
    </recommendedName>
</protein>
<gene>
    <name evidence="3" type="ORF">CAUJ_LOCUS14101</name>
</gene>
<proteinExistence type="predicted"/>
<dbReference type="InterPro" id="IPR013320">
    <property type="entry name" value="ConA-like_dom_sf"/>
</dbReference>
<dbReference type="Proteomes" id="UP000835052">
    <property type="component" value="Unassembled WGS sequence"/>
</dbReference>
<dbReference type="AlphaFoldDB" id="A0A8S1HTF0"/>
<feature type="domain" description="Laminin G" evidence="2">
    <location>
        <begin position="39"/>
        <end position="218"/>
    </location>
</feature>
<comment type="caution">
    <text evidence="1">Lacks conserved residue(s) required for the propagation of feature annotation.</text>
</comment>
<dbReference type="SUPFAM" id="SSF49899">
    <property type="entry name" value="Concanavalin A-like lectins/glucanases"/>
    <property type="match status" value="1"/>
</dbReference>
<sequence length="220" mass="24762">MSDVRLAEEIKCGEDCQSGTCVEKNQQKLCRADRTYKSMHVDEDSDFGYLNRGFSSGQQSNKSDFSFEVRTLSRAGIIWYEGSWKEKRDGDFLAVFLVEGVLHLAINLGNDGQLKAVSTNRTISDDRWHSVQLTRKERRVEVTVDGKRVITVVTSPGSTFLDTNGLVYLGGRNAAKVRQLARLGLTQKFVGCIRNIEIHSKRINPFTDTISDKTPQNCIH</sequence>
<dbReference type="CDD" id="cd00110">
    <property type="entry name" value="LamG"/>
    <property type="match status" value="1"/>
</dbReference>
<organism evidence="3 4">
    <name type="scientific">Caenorhabditis auriculariae</name>
    <dbReference type="NCBI Taxonomy" id="2777116"/>
    <lineage>
        <taxon>Eukaryota</taxon>
        <taxon>Metazoa</taxon>
        <taxon>Ecdysozoa</taxon>
        <taxon>Nematoda</taxon>
        <taxon>Chromadorea</taxon>
        <taxon>Rhabditida</taxon>
        <taxon>Rhabditina</taxon>
        <taxon>Rhabditomorpha</taxon>
        <taxon>Rhabditoidea</taxon>
        <taxon>Rhabditidae</taxon>
        <taxon>Peloderinae</taxon>
        <taxon>Caenorhabditis</taxon>
    </lineage>
</organism>
<evidence type="ECO:0000256" key="1">
    <source>
        <dbReference type="PROSITE-ProRule" id="PRU00122"/>
    </source>
</evidence>
<evidence type="ECO:0000313" key="4">
    <source>
        <dbReference type="Proteomes" id="UP000835052"/>
    </source>
</evidence>
<reference evidence="3" key="1">
    <citation type="submission" date="2020-10" db="EMBL/GenBank/DDBJ databases">
        <authorList>
            <person name="Kikuchi T."/>
        </authorList>
    </citation>
    <scope>NUCLEOTIDE SEQUENCE</scope>
    <source>
        <strain evidence="3">NKZ352</strain>
    </source>
</reference>
<dbReference type="InterPro" id="IPR001791">
    <property type="entry name" value="Laminin_G"/>
</dbReference>
<dbReference type="Pfam" id="PF02210">
    <property type="entry name" value="Laminin_G_2"/>
    <property type="match status" value="1"/>
</dbReference>
<evidence type="ECO:0000259" key="2">
    <source>
        <dbReference type="PROSITE" id="PS50025"/>
    </source>
</evidence>
<comment type="caution">
    <text evidence="3">The sequence shown here is derived from an EMBL/GenBank/DDBJ whole genome shotgun (WGS) entry which is preliminary data.</text>
</comment>
<dbReference type="SMART" id="SM00282">
    <property type="entry name" value="LamG"/>
    <property type="match status" value="1"/>
</dbReference>
<dbReference type="Gene3D" id="2.60.120.200">
    <property type="match status" value="1"/>
</dbReference>
<dbReference type="GO" id="GO:0016020">
    <property type="term" value="C:membrane"/>
    <property type="evidence" value="ECO:0007669"/>
    <property type="project" value="UniProtKB-SubCell"/>
</dbReference>
<dbReference type="OrthoDB" id="88467at2759"/>
<dbReference type="InterPro" id="IPR050372">
    <property type="entry name" value="Neurexin-related_CASP"/>
</dbReference>
<dbReference type="PANTHER" id="PTHR15036:SF49">
    <property type="entry name" value="AXOTACTIN"/>
    <property type="match status" value="1"/>
</dbReference>
<evidence type="ECO:0000313" key="3">
    <source>
        <dbReference type="EMBL" id="CAD6198195.1"/>
    </source>
</evidence>
<accession>A0A8S1HTF0</accession>
<name>A0A8S1HTF0_9PELO</name>
<keyword evidence="4" id="KW-1185">Reference proteome</keyword>
<dbReference type="PROSITE" id="PS50025">
    <property type="entry name" value="LAM_G_DOMAIN"/>
    <property type="match status" value="1"/>
</dbReference>
<dbReference type="PANTHER" id="PTHR15036">
    <property type="entry name" value="PIKACHURIN-LIKE PROTEIN"/>
    <property type="match status" value="1"/>
</dbReference>
<dbReference type="EMBL" id="CAJGYM010000117">
    <property type="protein sequence ID" value="CAD6198195.1"/>
    <property type="molecule type" value="Genomic_DNA"/>
</dbReference>